<dbReference type="AlphaFoldDB" id="D5RAH8"/>
<evidence type="ECO:0000313" key="4">
    <source>
        <dbReference type="Proteomes" id="UP000003643"/>
    </source>
</evidence>
<name>D5RAH8_FUSN2</name>
<feature type="transmembrane region" description="Helical" evidence="1">
    <location>
        <begin position="341"/>
        <end position="363"/>
    </location>
</feature>
<dbReference type="Gene3D" id="3.90.930.1">
    <property type="match status" value="1"/>
</dbReference>
<dbReference type="Proteomes" id="UP000003643">
    <property type="component" value="Unassembled WGS sequence"/>
</dbReference>
<accession>D5RAH8</accession>
<gene>
    <name evidence="3" type="ORF">HMPREF0397_0213</name>
</gene>
<sequence>MKKIFLIMTLIFMFSVSIFAENKNNSNNNQIIKITAIWKDNELIEISNNNSNISENKQILSQLSLVYKQIFYNRELKTEISIDKINLLVKFNTFNGKEIKEVEYLYEGKNNHGTIKYFDKEGKLKLKAAISTNNLLNGNSRLDSIEAYYENGNKIDMNLLRYPVEIDGLWKNNKLTGIVKGMIYKEDKLFVQLFVSPLEESEFYQNHKSKLEEVYDNQNIIFKEVLDGENQTLNTKVYNEDNVLMTEEILYEKNDSFFKISKQFYANGNVKEISNFKDGVQDGFHEIYNEDGSKKLLKNYSDGKLISQENFNDEGFFIKTFTTLKNIAYKIRNIFTFIADFWIVFVFLVLPVIGILALIYEAIFKRKK</sequence>
<evidence type="ECO:0000313" key="3">
    <source>
        <dbReference type="EMBL" id="EFG96071.1"/>
    </source>
</evidence>
<proteinExistence type="predicted"/>
<keyword evidence="1" id="KW-0812">Transmembrane</keyword>
<dbReference type="RefSeq" id="WP_005901913.1">
    <property type="nucleotide sequence ID" value="NZ_ADVK01000010.1"/>
</dbReference>
<dbReference type="EMBL" id="ADVK01000010">
    <property type="protein sequence ID" value="EFG96071.1"/>
    <property type="molecule type" value="Genomic_DNA"/>
</dbReference>
<evidence type="ECO:0000256" key="2">
    <source>
        <dbReference type="SAM" id="SignalP"/>
    </source>
</evidence>
<evidence type="ECO:0008006" key="5">
    <source>
        <dbReference type="Google" id="ProtNLM"/>
    </source>
</evidence>
<keyword evidence="2" id="KW-0732">Signal</keyword>
<feature type="signal peptide" evidence="2">
    <location>
        <begin position="1"/>
        <end position="20"/>
    </location>
</feature>
<organism evidence="3 4">
    <name type="scientific">Fusobacterium nucleatum subsp. nucleatum (strain ATCC 23726 / VPI 4351)</name>
    <dbReference type="NCBI Taxonomy" id="525283"/>
    <lineage>
        <taxon>Bacteria</taxon>
        <taxon>Fusobacteriati</taxon>
        <taxon>Fusobacteriota</taxon>
        <taxon>Fusobacteriia</taxon>
        <taxon>Fusobacteriales</taxon>
        <taxon>Fusobacteriaceae</taxon>
        <taxon>Fusobacterium</taxon>
    </lineage>
</organism>
<comment type="caution">
    <text evidence="3">The sequence shown here is derived from an EMBL/GenBank/DDBJ whole genome shotgun (WGS) entry which is preliminary data.</text>
</comment>
<feature type="chain" id="PRO_5003075778" description="MORN repeat protein" evidence="2">
    <location>
        <begin position="21"/>
        <end position="368"/>
    </location>
</feature>
<keyword evidence="1" id="KW-1133">Transmembrane helix</keyword>
<keyword evidence="1" id="KW-0472">Membrane</keyword>
<protein>
    <recommendedName>
        <fullName evidence="5">MORN repeat protein</fullName>
    </recommendedName>
</protein>
<evidence type="ECO:0000256" key="1">
    <source>
        <dbReference type="SAM" id="Phobius"/>
    </source>
</evidence>
<reference evidence="3 4" key="1">
    <citation type="submission" date="2010-04" db="EMBL/GenBank/DDBJ databases">
        <authorList>
            <person name="Qin X."/>
            <person name="Bachman B."/>
            <person name="Battles P."/>
            <person name="Bell A."/>
            <person name="Bess C."/>
            <person name="Bickham C."/>
            <person name="Chaboub L."/>
            <person name="Chen D."/>
            <person name="Coyle M."/>
            <person name="Deiros D.R."/>
            <person name="Dinh H."/>
            <person name="Forbes L."/>
            <person name="Fowler G."/>
            <person name="Francisco L."/>
            <person name="Fu Q."/>
            <person name="Gubbala S."/>
            <person name="Hale W."/>
            <person name="Han Y."/>
            <person name="Hemphill L."/>
            <person name="Highlander S.K."/>
            <person name="Hirani K."/>
            <person name="Hogues M."/>
            <person name="Jackson L."/>
            <person name="Jakkamsetti A."/>
            <person name="Javaid M."/>
            <person name="Jiang H."/>
            <person name="Korchina V."/>
            <person name="Kovar C."/>
            <person name="Lara F."/>
            <person name="Lee S."/>
            <person name="Mata R."/>
            <person name="Mathew T."/>
            <person name="Moen C."/>
            <person name="Morales K."/>
            <person name="Munidasa M."/>
            <person name="Nazareth L."/>
            <person name="Ngo R."/>
            <person name="Nguyen L."/>
            <person name="Okwuonu G."/>
            <person name="Ongeri F."/>
            <person name="Patil S."/>
            <person name="Petrosino J."/>
            <person name="Pham C."/>
            <person name="Pham P."/>
            <person name="Pu L.-L."/>
            <person name="Puazo M."/>
            <person name="Raj R."/>
            <person name="Reid J."/>
            <person name="Rouhana J."/>
            <person name="Saada N."/>
            <person name="Shang Y."/>
            <person name="Simmons D."/>
            <person name="Thornton R."/>
            <person name="Warren J."/>
            <person name="Weissenberger G."/>
            <person name="Zhang J."/>
            <person name="Zhang L."/>
            <person name="Zhou C."/>
            <person name="Zhu D."/>
            <person name="Muzny D."/>
            <person name="Worley K."/>
            <person name="Gibbs R."/>
        </authorList>
    </citation>
    <scope>NUCLEOTIDE SEQUENCE [LARGE SCALE GENOMIC DNA]</scope>
    <source>
        <strain evidence="4">ATCC 23726 / VPI 4351</strain>
    </source>
</reference>